<name>A0AB34TBW1_STEMA</name>
<evidence type="ECO:0000313" key="1">
    <source>
        <dbReference type="EMBL" id="KOO70049.1"/>
    </source>
</evidence>
<dbReference type="AlphaFoldDB" id="A0AB34TBW1"/>
<reference evidence="1 2" key="1">
    <citation type="journal article" date="2015" name="Antimicrob. Agents Chemother.">
        <title>Whole-Genome Sequencing Identifies Emergence of a Quinolone Resistance Mutation in a Case of Stenotrophomonas maltophilia Bacteremia.</title>
        <authorList>
            <person name="Pak T.R."/>
            <person name="Altman D.R."/>
            <person name="Attie O."/>
            <person name="Sebra R."/>
            <person name="Hamula C.L."/>
            <person name="Lewis M."/>
            <person name="Deikus G."/>
            <person name="Newman L.C."/>
            <person name="Fang G."/>
            <person name="Hand J."/>
            <person name="Papel G."/>
            <person name="Wallach F."/>
            <person name="Schadt E.E."/>
            <person name="Huprikar S."/>
            <person name="van Bakel H."/>
            <person name="Kasarskis A."/>
            <person name="Bashir A."/>
        </authorList>
    </citation>
    <scope>NUCLEOTIDE SEQUENCE [LARGE SCALE GENOMIC DNA]</scope>
    <source>
        <strain evidence="1 2">ISMMS6</strain>
    </source>
</reference>
<dbReference type="EMBL" id="JZIW01000010">
    <property type="protein sequence ID" value="KOO70049.1"/>
    <property type="molecule type" value="Genomic_DNA"/>
</dbReference>
<sequence length="67" mass="6972">MAARRPLVLDESNRTRELPGGDILVGVPMQVAVGLRAGGVFNIALTSTYAMTIGLRAGGVFNVQATT</sequence>
<dbReference type="Proteomes" id="UP000037632">
    <property type="component" value="Unassembled WGS sequence"/>
</dbReference>
<proteinExistence type="predicted"/>
<dbReference type="RefSeq" id="WP_053463317.1">
    <property type="nucleotide sequence ID" value="NZ_JZIW01000010.1"/>
</dbReference>
<protein>
    <submittedName>
        <fullName evidence="1">Uncharacterized protein</fullName>
    </submittedName>
</protein>
<gene>
    <name evidence="1" type="ORF">VL23_20390</name>
</gene>
<comment type="caution">
    <text evidence="1">The sequence shown here is derived from an EMBL/GenBank/DDBJ whole genome shotgun (WGS) entry which is preliminary data.</text>
</comment>
<accession>A0AB34TBW1</accession>
<organism evidence="1 2">
    <name type="scientific">Stenotrophomonas maltophilia</name>
    <name type="common">Pseudomonas maltophilia</name>
    <name type="synonym">Xanthomonas maltophilia</name>
    <dbReference type="NCBI Taxonomy" id="40324"/>
    <lineage>
        <taxon>Bacteria</taxon>
        <taxon>Pseudomonadati</taxon>
        <taxon>Pseudomonadota</taxon>
        <taxon>Gammaproteobacteria</taxon>
        <taxon>Lysobacterales</taxon>
        <taxon>Lysobacteraceae</taxon>
        <taxon>Stenotrophomonas</taxon>
        <taxon>Stenotrophomonas maltophilia group</taxon>
    </lineage>
</organism>
<evidence type="ECO:0000313" key="2">
    <source>
        <dbReference type="Proteomes" id="UP000037632"/>
    </source>
</evidence>